<reference evidence="7" key="1">
    <citation type="submission" date="2014-08" db="EMBL/GenBank/DDBJ databases">
        <authorList>
            <person name="Murali S."/>
            <person name="Richards S."/>
            <person name="Bandaranaike D."/>
            <person name="Bellair M."/>
            <person name="Blankenburg K."/>
            <person name="Chao H."/>
            <person name="Dinh H."/>
            <person name="Doddapaneni H."/>
            <person name="Dugan-Rocha S."/>
            <person name="Elkadiri S."/>
            <person name="Gnanaolivu R."/>
            <person name="Hughes D."/>
            <person name="Lee S."/>
            <person name="Li M."/>
            <person name="Ming W."/>
            <person name="Munidasa M."/>
            <person name="Muniz J."/>
            <person name="Nguyen L."/>
            <person name="Osuji N."/>
            <person name="Pu L.-L."/>
            <person name="Puazo M."/>
            <person name="Skinner E."/>
            <person name="Qu C."/>
            <person name="Quiroz J."/>
            <person name="Raj R."/>
            <person name="Weissenberger G."/>
            <person name="Xin Y."/>
            <person name="Zou X."/>
            <person name="Han Y."/>
            <person name="Worley K."/>
            <person name="Muzny D."/>
            <person name="Gibbs R."/>
        </authorList>
    </citation>
    <scope>NUCLEOTIDE SEQUENCE</scope>
    <source>
        <strain evidence="7">HAZT.00-mixed</strain>
        <tissue evidence="7">Whole organism</tissue>
    </source>
</reference>
<dbReference type="PANTHER" id="PTHR45620:SF1">
    <property type="entry name" value="G-PROTEIN COUPLED RECEPTORS FAMILY 2 PROFILE 2 DOMAIN-CONTAINING PROTEIN"/>
    <property type="match status" value="1"/>
</dbReference>
<feature type="transmembrane region" description="Helical" evidence="6">
    <location>
        <begin position="146"/>
        <end position="166"/>
    </location>
</feature>
<dbReference type="Proteomes" id="UP000711488">
    <property type="component" value="Unassembled WGS sequence"/>
</dbReference>
<feature type="transmembrane region" description="Helical" evidence="6">
    <location>
        <begin position="178"/>
        <end position="197"/>
    </location>
</feature>
<keyword evidence="4 6" id="KW-0472">Membrane</keyword>
<evidence type="ECO:0000256" key="4">
    <source>
        <dbReference type="ARBA" id="ARBA00023136"/>
    </source>
</evidence>
<dbReference type="EMBL" id="JQDR03016467">
    <property type="protein sequence ID" value="KAA0185212.1"/>
    <property type="molecule type" value="Genomic_DNA"/>
</dbReference>
<proteinExistence type="predicted"/>
<dbReference type="GO" id="GO:0005886">
    <property type="term" value="C:plasma membrane"/>
    <property type="evidence" value="ECO:0007669"/>
    <property type="project" value="TreeGrafter"/>
</dbReference>
<dbReference type="GO" id="GO:0007188">
    <property type="term" value="P:adenylate cyclase-modulating G protein-coupled receptor signaling pathway"/>
    <property type="evidence" value="ECO:0007669"/>
    <property type="project" value="TreeGrafter"/>
</dbReference>
<gene>
    <name evidence="7" type="ORF">HAZT_HAZT006349</name>
</gene>
<comment type="caution">
    <text evidence="7">The sequence shown here is derived from an EMBL/GenBank/DDBJ whole genome shotgun (WGS) entry which is preliminary data.</text>
</comment>
<dbReference type="InterPro" id="IPR050332">
    <property type="entry name" value="GPCR_2"/>
</dbReference>
<keyword evidence="3 6" id="KW-1133">Transmembrane helix</keyword>
<evidence type="ECO:0000313" key="7">
    <source>
        <dbReference type="EMBL" id="KAA0185212.1"/>
    </source>
</evidence>
<keyword evidence="2 6" id="KW-0812">Transmembrane</keyword>
<dbReference type="Gene3D" id="1.20.1070.10">
    <property type="entry name" value="Rhodopsin 7-helix transmembrane proteins"/>
    <property type="match status" value="1"/>
</dbReference>
<protein>
    <submittedName>
        <fullName evidence="7">Uncharacterized protein</fullName>
    </submittedName>
</protein>
<name>A0A6A0GR07_HYAAZ</name>
<evidence type="ECO:0000256" key="5">
    <source>
        <dbReference type="SAM" id="MobiDB-lite"/>
    </source>
</evidence>
<evidence type="ECO:0000256" key="2">
    <source>
        <dbReference type="ARBA" id="ARBA00022692"/>
    </source>
</evidence>
<reference evidence="7" key="2">
    <citation type="journal article" date="2018" name="Environ. Sci. Technol.">
        <title>The Toxicogenome of Hyalella azteca: A Model for Sediment Ecotoxicology and Evolutionary Toxicology.</title>
        <authorList>
            <person name="Poynton H.C."/>
            <person name="Hasenbein S."/>
            <person name="Benoit J.B."/>
            <person name="Sepulveda M.S."/>
            <person name="Poelchau M.F."/>
            <person name="Hughes D.S.T."/>
            <person name="Murali S.C."/>
            <person name="Chen S."/>
            <person name="Glastad K.M."/>
            <person name="Goodisman M.A.D."/>
            <person name="Werren J.H."/>
            <person name="Vineis J.H."/>
            <person name="Bowen J.L."/>
            <person name="Friedrich M."/>
            <person name="Jones J."/>
            <person name="Robertson H.M."/>
            <person name="Feyereisen R."/>
            <person name="Mechler-Hickson A."/>
            <person name="Mathers N."/>
            <person name="Lee C.E."/>
            <person name="Colbourne J.K."/>
            <person name="Biales A."/>
            <person name="Johnston J.S."/>
            <person name="Wellborn G.A."/>
            <person name="Rosendale A.J."/>
            <person name="Cridge A.G."/>
            <person name="Munoz-Torres M.C."/>
            <person name="Bain P.A."/>
            <person name="Manny A.R."/>
            <person name="Major K.M."/>
            <person name="Lambert F.N."/>
            <person name="Vulpe C.D."/>
            <person name="Tuck P."/>
            <person name="Blalock B.J."/>
            <person name="Lin Y.Y."/>
            <person name="Smith M.E."/>
            <person name="Ochoa-Acuna H."/>
            <person name="Chen M.M."/>
            <person name="Childers C.P."/>
            <person name="Qu J."/>
            <person name="Dugan S."/>
            <person name="Lee S.L."/>
            <person name="Chao H."/>
            <person name="Dinh H."/>
            <person name="Han Y."/>
            <person name="Doddapaneni H."/>
            <person name="Worley K.C."/>
            <person name="Muzny D.M."/>
            <person name="Gibbs R.A."/>
            <person name="Richards S."/>
        </authorList>
    </citation>
    <scope>NUCLEOTIDE SEQUENCE</scope>
    <source>
        <strain evidence="7">HAZT.00-mixed</strain>
        <tissue evidence="7">Whole organism</tissue>
    </source>
</reference>
<dbReference type="Pfam" id="PF00002">
    <property type="entry name" value="7tm_2"/>
    <property type="match status" value="1"/>
</dbReference>
<dbReference type="GO" id="GO:0008528">
    <property type="term" value="F:G protein-coupled peptide receptor activity"/>
    <property type="evidence" value="ECO:0007669"/>
    <property type="project" value="TreeGrafter"/>
</dbReference>
<dbReference type="InterPro" id="IPR000832">
    <property type="entry name" value="GPCR_2_secretin-like"/>
</dbReference>
<dbReference type="InterPro" id="IPR036445">
    <property type="entry name" value="GPCR_2_extracell_dom_sf"/>
</dbReference>
<comment type="subcellular location">
    <subcellularLocation>
        <location evidence="1">Membrane</location>
        <topology evidence="1">Multi-pass membrane protein</topology>
    </subcellularLocation>
</comment>
<organism evidence="7">
    <name type="scientific">Hyalella azteca</name>
    <name type="common">Amphipod</name>
    <dbReference type="NCBI Taxonomy" id="294128"/>
    <lineage>
        <taxon>Eukaryota</taxon>
        <taxon>Metazoa</taxon>
        <taxon>Ecdysozoa</taxon>
        <taxon>Arthropoda</taxon>
        <taxon>Crustacea</taxon>
        <taxon>Multicrustacea</taxon>
        <taxon>Malacostraca</taxon>
        <taxon>Eumalacostraca</taxon>
        <taxon>Peracarida</taxon>
        <taxon>Amphipoda</taxon>
        <taxon>Senticaudata</taxon>
        <taxon>Talitrida</taxon>
        <taxon>Talitroidea</taxon>
        <taxon>Hyalellidae</taxon>
        <taxon>Hyalella</taxon>
    </lineage>
</organism>
<accession>A0A6A0GR07</accession>
<evidence type="ECO:0000256" key="3">
    <source>
        <dbReference type="ARBA" id="ARBA00022989"/>
    </source>
</evidence>
<dbReference type="AlphaFoldDB" id="A0A6A0GR07"/>
<sequence>MKEALCWDPAPPNSTSRQPCPPYIVGMENEGFDGRWGTKPPITSNLDVVSSSPLDVVSSSPLDVVSSSPLDVVSSSPLDVVSSSPFDGVEKMNASQVVNVSAGNIIRDDARPFFMDGGVQENRQVDARRTTGRYDAWLPFLKKTSLIGYSISLITLTISFIILAALTKLRCPRNMLHLHLFASFILRAAVVLLRSSVLSSSMLTPSPTQTTTANLNPVVSITIPGGE</sequence>
<dbReference type="SUPFAM" id="SSF111418">
    <property type="entry name" value="Hormone receptor domain"/>
    <property type="match status" value="1"/>
</dbReference>
<evidence type="ECO:0000256" key="1">
    <source>
        <dbReference type="ARBA" id="ARBA00004141"/>
    </source>
</evidence>
<dbReference type="PANTHER" id="PTHR45620">
    <property type="entry name" value="PDF RECEPTOR-LIKE PROTEIN-RELATED"/>
    <property type="match status" value="1"/>
</dbReference>
<evidence type="ECO:0000256" key="6">
    <source>
        <dbReference type="SAM" id="Phobius"/>
    </source>
</evidence>
<dbReference type="GO" id="GO:0017046">
    <property type="term" value="F:peptide hormone binding"/>
    <property type="evidence" value="ECO:0007669"/>
    <property type="project" value="TreeGrafter"/>
</dbReference>
<dbReference type="PRINTS" id="PR00249">
    <property type="entry name" value="GPCRSECRETIN"/>
</dbReference>
<reference evidence="7" key="3">
    <citation type="submission" date="2019-06" db="EMBL/GenBank/DDBJ databases">
        <authorList>
            <person name="Poynton C."/>
            <person name="Hasenbein S."/>
            <person name="Benoit J.B."/>
            <person name="Sepulveda M.S."/>
            <person name="Poelchau M.F."/>
            <person name="Murali S.C."/>
            <person name="Chen S."/>
            <person name="Glastad K.M."/>
            <person name="Werren J.H."/>
            <person name="Vineis J.H."/>
            <person name="Bowen J.L."/>
            <person name="Friedrich M."/>
            <person name="Jones J."/>
            <person name="Robertson H.M."/>
            <person name="Feyereisen R."/>
            <person name="Mechler-Hickson A."/>
            <person name="Mathers N."/>
            <person name="Lee C.E."/>
            <person name="Colbourne J.K."/>
            <person name="Biales A."/>
            <person name="Johnston J.S."/>
            <person name="Wellborn G.A."/>
            <person name="Rosendale A.J."/>
            <person name="Cridge A.G."/>
            <person name="Munoz-Torres M.C."/>
            <person name="Bain P.A."/>
            <person name="Manny A.R."/>
            <person name="Major K.M."/>
            <person name="Lambert F.N."/>
            <person name="Vulpe C.D."/>
            <person name="Tuck P."/>
            <person name="Blalock B.J."/>
            <person name="Lin Y.-Y."/>
            <person name="Smith M.E."/>
            <person name="Ochoa-Acuna H."/>
            <person name="Chen M.-J.M."/>
            <person name="Childers C.P."/>
            <person name="Qu J."/>
            <person name="Dugan S."/>
            <person name="Lee S.L."/>
            <person name="Chao H."/>
            <person name="Dinh H."/>
            <person name="Han Y."/>
            <person name="Doddapaneni H."/>
            <person name="Worley K.C."/>
            <person name="Muzny D.M."/>
            <person name="Gibbs R.A."/>
            <person name="Richards S."/>
        </authorList>
    </citation>
    <scope>NUCLEOTIDE SEQUENCE</scope>
    <source>
        <strain evidence="7">HAZT.00-mixed</strain>
        <tissue evidence="7">Whole organism</tissue>
    </source>
</reference>
<feature type="region of interest" description="Disordered" evidence="5">
    <location>
        <begin position="1"/>
        <end position="20"/>
    </location>
</feature>